<dbReference type="PANTHER" id="PTHR30032">
    <property type="entry name" value="N-ACETYLMURAMOYL-L-ALANINE AMIDASE-RELATED"/>
    <property type="match status" value="1"/>
</dbReference>
<evidence type="ECO:0000313" key="4">
    <source>
        <dbReference type="Proteomes" id="UP000464507"/>
    </source>
</evidence>
<gene>
    <name evidence="3" type="ORF">BHD05_11005</name>
</gene>
<organism evidence="3 4">
    <name type="scientific">Marisediminicola antarctica</name>
    <dbReference type="NCBI Taxonomy" id="674079"/>
    <lineage>
        <taxon>Bacteria</taxon>
        <taxon>Bacillati</taxon>
        <taxon>Actinomycetota</taxon>
        <taxon>Actinomycetes</taxon>
        <taxon>Micrococcales</taxon>
        <taxon>Microbacteriaceae</taxon>
        <taxon>Marisediminicola</taxon>
    </lineage>
</organism>
<accession>A0A7L5AP23</accession>
<keyword evidence="1" id="KW-0732">Signal</keyword>
<protein>
    <recommendedName>
        <fullName evidence="2">GerMN domain-containing protein</fullName>
    </recommendedName>
</protein>
<name>A0A7L5AP23_9MICO</name>
<feature type="chain" id="PRO_5029565908" description="GerMN domain-containing protein" evidence="1">
    <location>
        <begin position="24"/>
        <end position="463"/>
    </location>
</feature>
<dbReference type="InterPro" id="IPR051922">
    <property type="entry name" value="Bact_Sporulation_Assoc"/>
</dbReference>
<dbReference type="PANTHER" id="PTHR30032:SF8">
    <property type="entry name" value="GERMINATION-SPECIFIC N-ACETYLMURAMOYL-L-ALANINE AMIDASE"/>
    <property type="match status" value="1"/>
</dbReference>
<feature type="domain" description="GerMN" evidence="2">
    <location>
        <begin position="336"/>
        <end position="444"/>
    </location>
</feature>
<dbReference type="InterPro" id="IPR007253">
    <property type="entry name" value="Cell_wall-bd_2"/>
</dbReference>
<dbReference type="Pfam" id="PF10646">
    <property type="entry name" value="Germane"/>
    <property type="match status" value="1"/>
</dbReference>
<evidence type="ECO:0000256" key="1">
    <source>
        <dbReference type="SAM" id="SignalP"/>
    </source>
</evidence>
<evidence type="ECO:0000259" key="2">
    <source>
        <dbReference type="Pfam" id="PF10646"/>
    </source>
</evidence>
<dbReference type="KEGG" id="mant:BHD05_11005"/>
<dbReference type="Pfam" id="PF04122">
    <property type="entry name" value="CW_binding_2"/>
    <property type="match status" value="3"/>
</dbReference>
<sequence>MRHTVVAILALAGIMLSAAPAAAQPIPTPLDRYGTAAAAAFEAFPGGSNVAILASGENFPDALAAAPLAAFYDAPILLTQMASLPPVTAAALVELGVADVIVMGGPGAVSFAISNALELNYQVGRVAGDDRYGTAAQAARDAFPAGAGVAVLASGENFPDALAAAPLAAFYDAPILLTGRTTIPPVTAAALADLGVADVIIMGGPGAVSFAVSNALELDYQVSRVAGDDRYGTAAQAALDAFPAGASVAVLASGENFPDALAAAPLAALYNAPILLTGGSALPPVTAAVLADLGVADVIIMGGPGAVSLAVSNALELDYQVTRVAGGSGVTRTVQVFFANTSLGAECDDVFPVPRTVDAAAPLRPALEALLAGPTPAEQAVGYGGWFSSATEGTLNDVSIQSRIAYADFDDLRAIIPNASTSCGSAGLLSQLDSTATQFDIVDDARYSLLGSEVEFAEWLQLG</sequence>
<dbReference type="Proteomes" id="UP000464507">
    <property type="component" value="Chromosome"/>
</dbReference>
<keyword evidence="4" id="KW-1185">Reference proteome</keyword>
<dbReference type="EMBL" id="CP017146">
    <property type="protein sequence ID" value="QHO70089.1"/>
    <property type="molecule type" value="Genomic_DNA"/>
</dbReference>
<dbReference type="AlphaFoldDB" id="A0A7L5AP23"/>
<dbReference type="Gene3D" id="3.40.50.12090">
    <property type="match status" value="2"/>
</dbReference>
<evidence type="ECO:0000313" key="3">
    <source>
        <dbReference type="EMBL" id="QHO70089.1"/>
    </source>
</evidence>
<reference evidence="3 4" key="1">
    <citation type="submission" date="2016-09" db="EMBL/GenBank/DDBJ databases">
        <title>Complete genome sequence of microbes from the polar regions.</title>
        <authorList>
            <person name="Liao L."/>
            <person name="Chen B."/>
        </authorList>
    </citation>
    <scope>NUCLEOTIDE SEQUENCE [LARGE SCALE GENOMIC DNA]</scope>
    <source>
        <strain evidence="3 4">ZS314</strain>
    </source>
</reference>
<dbReference type="InterPro" id="IPR019606">
    <property type="entry name" value="GerMN"/>
</dbReference>
<feature type="signal peptide" evidence="1">
    <location>
        <begin position="1"/>
        <end position="23"/>
    </location>
</feature>
<proteinExistence type="predicted"/>